<dbReference type="Gene3D" id="3.40.50.720">
    <property type="entry name" value="NAD(P)-binding Rossmann-like Domain"/>
    <property type="match status" value="1"/>
</dbReference>
<evidence type="ECO:0000259" key="4">
    <source>
        <dbReference type="SMART" id="SM00829"/>
    </source>
</evidence>
<keyword evidence="8" id="KW-1185">Reference proteome</keyword>
<dbReference type="InterPro" id="IPR011032">
    <property type="entry name" value="GroES-like_sf"/>
</dbReference>
<reference evidence="7 8" key="1">
    <citation type="submission" date="2020-02" db="EMBL/GenBank/DDBJ databases">
        <title>Broccoli isolated Pseudomonas sp.</title>
        <authorList>
            <person name="Fujikawa T."/>
            <person name="Sawada H."/>
        </authorList>
    </citation>
    <scope>NUCLEOTIDE SEQUENCE [LARGE SCALE GENOMIC DNA]</scope>
    <source>
        <strain evidence="6 8">MAFF212427</strain>
        <strain evidence="5 7">MAFF212428</strain>
    </source>
</reference>
<keyword evidence="2" id="KW-0560">Oxidoreductase</keyword>
<dbReference type="SUPFAM" id="SSF51735">
    <property type="entry name" value="NAD(P)-binding Rossmann-fold domains"/>
    <property type="match status" value="1"/>
</dbReference>
<dbReference type="EMBL" id="JAAHBU010000439">
    <property type="protein sequence ID" value="NER66354.1"/>
    <property type="molecule type" value="Genomic_DNA"/>
</dbReference>
<organism evidence="6 8">
    <name type="scientific">Pseudomonas brassicae</name>
    <dbReference type="NCBI Taxonomy" id="2708063"/>
    <lineage>
        <taxon>Bacteria</taxon>
        <taxon>Pseudomonadati</taxon>
        <taxon>Pseudomonadota</taxon>
        <taxon>Gammaproteobacteria</taxon>
        <taxon>Pseudomonadales</taxon>
        <taxon>Pseudomonadaceae</taxon>
        <taxon>Pseudomonas</taxon>
    </lineage>
</organism>
<dbReference type="Gene3D" id="3.90.180.10">
    <property type="entry name" value="Medium-chain alcohol dehydrogenases, catalytic domain"/>
    <property type="match status" value="1"/>
</dbReference>
<accession>A0A6M0CT61</accession>
<evidence type="ECO:0000313" key="8">
    <source>
        <dbReference type="Proteomes" id="UP000482634"/>
    </source>
</evidence>
<sequence length="328" mass="35045">MDVDNATACSVMYDGTGGAGSITFVRHALPVYREHELLIKVHASALNRADLLQRDGQYQVAPGELAVPGVEVAGQVLACGSAVSGFAPGDRIYAVVPGGGYATHCVVDQGMAMPVPGHWSYTDAAAVAEAGLTADTALFTVGGLQPGQKVLIHAAASGIGSMVVQMVREAGARAICTTNSPDKVEPLYALGAEQVLCGYGPDFYQGLCESGHGAVDLVIDFIGGRYFDGNLSALKPGGTLVMVGLLDAFEWQANFVPIINKRLSLHGVVLRKRPDAEKRQVTQAFLARWQPALASGDSRRWSRRSTPSRRWPRRRKKWPPIATSAKWY</sequence>
<evidence type="ECO:0000313" key="7">
    <source>
        <dbReference type="Proteomes" id="UP000480410"/>
    </source>
</evidence>
<dbReference type="GO" id="GO:0070402">
    <property type="term" value="F:NADPH binding"/>
    <property type="evidence" value="ECO:0007669"/>
    <property type="project" value="TreeGrafter"/>
</dbReference>
<dbReference type="SMART" id="SM00829">
    <property type="entry name" value="PKS_ER"/>
    <property type="match status" value="1"/>
</dbReference>
<evidence type="ECO:0000256" key="3">
    <source>
        <dbReference type="SAM" id="MobiDB-lite"/>
    </source>
</evidence>
<feature type="region of interest" description="Disordered" evidence="3">
    <location>
        <begin position="298"/>
        <end position="317"/>
    </location>
</feature>
<evidence type="ECO:0000313" key="5">
    <source>
        <dbReference type="EMBL" id="NER59703.1"/>
    </source>
</evidence>
<dbReference type="InterPro" id="IPR013154">
    <property type="entry name" value="ADH-like_N"/>
</dbReference>
<proteinExistence type="predicted"/>
<evidence type="ECO:0000313" key="6">
    <source>
        <dbReference type="EMBL" id="NER66354.1"/>
    </source>
</evidence>
<evidence type="ECO:0000256" key="2">
    <source>
        <dbReference type="ARBA" id="ARBA00023002"/>
    </source>
</evidence>
<gene>
    <name evidence="5" type="ORF">G3435_06245</name>
    <name evidence="6" type="ORF">G3436_23965</name>
</gene>
<dbReference type="Proteomes" id="UP000480410">
    <property type="component" value="Unassembled WGS sequence"/>
</dbReference>
<dbReference type="Pfam" id="PF00107">
    <property type="entry name" value="ADH_zinc_N"/>
    <property type="match status" value="1"/>
</dbReference>
<dbReference type="AlphaFoldDB" id="A0A6B3P3Q6"/>
<evidence type="ECO:0000256" key="1">
    <source>
        <dbReference type="ARBA" id="ARBA00022857"/>
    </source>
</evidence>
<dbReference type="GO" id="GO:0016651">
    <property type="term" value="F:oxidoreductase activity, acting on NAD(P)H"/>
    <property type="evidence" value="ECO:0007669"/>
    <property type="project" value="TreeGrafter"/>
</dbReference>
<dbReference type="Pfam" id="PF08240">
    <property type="entry name" value="ADH_N"/>
    <property type="match status" value="1"/>
</dbReference>
<dbReference type="InterPro" id="IPR020843">
    <property type="entry name" value="ER"/>
</dbReference>
<dbReference type="SUPFAM" id="SSF50129">
    <property type="entry name" value="GroES-like"/>
    <property type="match status" value="1"/>
</dbReference>
<dbReference type="EMBL" id="JAAHBV010000104">
    <property type="protein sequence ID" value="NER59703.1"/>
    <property type="molecule type" value="Genomic_DNA"/>
</dbReference>
<keyword evidence="1" id="KW-0521">NADP</keyword>
<dbReference type="InterPro" id="IPR013149">
    <property type="entry name" value="ADH-like_C"/>
</dbReference>
<dbReference type="InterPro" id="IPR036291">
    <property type="entry name" value="NAD(P)-bd_dom_sf"/>
</dbReference>
<name>A0A6B3P3Q6_9PSED</name>
<comment type="caution">
    <text evidence="6">The sequence shown here is derived from an EMBL/GenBank/DDBJ whole genome shotgun (WGS) entry which is preliminary data.</text>
</comment>
<dbReference type="PANTHER" id="PTHR48106">
    <property type="entry name" value="QUINONE OXIDOREDUCTASE PIG3-RELATED"/>
    <property type="match status" value="1"/>
</dbReference>
<dbReference type="Proteomes" id="UP000482634">
    <property type="component" value="Unassembled WGS sequence"/>
</dbReference>
<dbReference type="PANTHER" id="PTHR48106:SF18">
    <property type="entry name" value="QUINONE OXIDOREDUCTASE PIG3"/>
    <property type="match status" value="1"/>
</dbReference>
<dbReference type="RefSeq" id="WP_163950279.1">
    <property type="nucleotide sequence ID" value="NZ_JAAHBU010000439.1"/>
</dbReference>
<protein>
    <submittedName>
        <fullName evidence="6">Zinc-binding dehydrogenase</fullName>
    </submittedName>
</protein>
<accession>A0A6B3P3Q6</accession>
<feature type="domain" description="Enoyl reductase (ER)" evidence="4">
    <location>
        <begin position="17"/>
        <end position="317"/>
    </location>
</feature>
<feature type="compositionally biased region" description="Basic residues" evidence="3">
    <location>
        <begin position="301"/>
        <end position="317"/>
    </location>
</feature>